<evidence type="ECO:0000256" key="14">
    <source>
        <dbReference type="ARBA" id="ARBA00023098"/>
    </source>
</evidence>
<keyword evidence="13" id="KW-0560">Oxidoreductase</keyword>
<evidence type="ECO:0000256" key="11">
    <source>
        <dbReference type="ARBA" id="ARBA00022857"/>
    </source>
</evidence>
<sequence>MVKAKKWILKKQFEGLPKKSDFELVEEDLSRDLKDGEVLVESTFLSVDPYMRVYKKTTGEVMIGSSVGKVLKTNNKKFKVGDKVVINAGWRTHAIVSDKVNPYELRHLAPLGDLPLSAGLGVMGMPGMTAYFGLVDVCKPKVGETVLVNGAAGAVGSVVGQLAKIKGCTVIGFAGTKEKCDWLKSLNFDHVFNYKETDVKTALDKAAPKGIDVYFDNVGGDFTVDALNYMNPFGRILVCGAISTYHDGSRKMVPDPFMTILQKKLTVYGFIVTDVLNRWGEAFPEMLLWLQQGKLQFRETVTEGFENMPEAFQSLFSGGNTGKAVVKA</sequence>
<comment type="similarity">
    <text evidence="2">Belongs to the NADP-dependent oxidoreductase L4BD family.</text>
</comment>
<evidence type="ECO:0000256" key="12">
    <source>
        <dbReference type="ARBA" id="ARBA00022990"/>
    </source>
</evidence>
<dbReference type="GO" id="GO:0005737">
    <property type="term" value="C:cytoplasm"/>
    <property type="evidence" value="ECO:0007669"/>
    <property type="project" value="UniProtKB-SubCell"/>
</dbReference>
<comment type="catalytic activity">
    <reaction evidence="30">
        <text>6-trans-leukotriene B4 + NADP(+) = 12-oxo-(5S)-hydroxy-(6E,8E,10E,14Z)-eicosatetraenoate + NADPH + H(+)</text>
        <dbReference type="Rhea" id="RHEA:51204"/>
        <dbReference type="ChEBI" id="CHEBI:15378"/>
        <dbReference type="ChEBI" id="CHEBI:57783"/>
        <dbReference type="ChEBI" id="CHEBI:58349"/>
        <dbReference type="ChEBI" id="CHEBI:90723"/>
        <dbReference type="ChEBI" id="CHEBI:133974"/>
    </reaction>
    <physiologicalReaction direction="left-to-right" evidence="30">
        <dbReference type="Rhea" id="RHEA:51205"/>
    </physiologicalReaction>
</comment>
<dbReference type="AlphaFoldDB" id="A0AAN8JJV7"/>
<name>A0AAN8JJV7_PATCE</name>
<comment type="catalytic activity">
    <reaction evidence="21">
        <text>decanal + NADP(+) = (2E)-decenal + NADPH + H(+)</text>
        <dbReference type="Rhea" id="RHEA:50612"/>
        <dbReference type="ChEBI" id="CHEBI:15378"/>
        <dbReference type="ChEBI" id="CHEBI:31457"/>
        <dbReference type="ChEBI" id="CHEBI:57783"/>
        <dbReference type="ChEBI" id="CHEBI:58349"/>
        <dbReference type="ChEBI" id="CHEBI:133455"/>
    </reaction>
    <physiologicalReaction direction="right-to-left" evidence="21">
        <dbReference type="Rhea" id="RHEA:50614"/>
    </physiologicalReaction>
</comment>
<evidence type="ECO:0000256" key="30">
    <source>
        <dbReference type="ARBA" id="ARBA00048953"/>
    </source>
</evidence>
<evidence type="ECO:0000256" key="3">
    <source>
        <dbReference type="ARBA" id="ARBA00011852"/>
    </source>
</evidence>
<evidence type="ECO:0000256" key="31">
    <source>
        <dbReference type="ARBA" id="ARBA00049068"/>
    </source>
</evidence>
<dbReference type="Proteomes" id="UP001347796">
    <property type="component" value="Unassembled WGS sequence"/>
</dbReference>
<dbReference type="EC" id="1.3.1.74" evidence="5"/>
<protein>
    <recommendedName>
        <fullName evidence="6">Prostaglandin reductase 1</fullName>
        <ecNumber evidence="4">1.3.1.48</ecNumber>
        <ecNumber evidence="5">1.3.1.74</ecNumber>
    </recommendedName>
    <alternativeName>
        <fullName evidence="19">15-oxoprostaglandin 13-reductase</fullName>
    </alternativeName>
    <alternativeName>
        <fullName evidence="17">Dithiolethione-inducible gene 1 protein</fullName>
    </alternativeName>
    <alternativeName>
        <fullName evidence="16">Leukotriene B4 12-hydroxydehydrogenase</fullName>
    </alternativeName>
    <alternativeName>
        <fullName evidence="18">NAD(P)H-dependent alkenal/one oxidoreductase</fullName>
    </alternativeName>
</protein>
<evidence type="ECO:0000256" key="7">
    <source>
        <dbReference type="ARBA" id="ARBA00022490"/>
    </source>
</evidence>
<comment type="catalytic activity">
    <reaction evidence="22">
        <text>pentan-2-one + NADP(+) = (E)-pent-3-en-2-one + NADPH + H(+)</text>
        <dbReference type="Rhea" id="RHEA:50788"/>
        <dbReference type="ChEBI" id="CHEBI:15378"/>
        <dbReference type="ChEBI" id="CHEBI:16472"/>
        <dbReference type="ChEBI" id="CHEBI:57783"/>
        <dbReference type="ChEBI" id="CHEBI:58349"/>
        <dbReference type="ChEBI" id="CHEBI:145276"/>
    </reaction>
    <physiologicalReaction direction="right-to-left" evidence="22">
        <dbReference type="Rhea" id="RHEA:50790"/>
    </physiologicalReaction>
</comment>
<evidence type="ECO:0000256" key="24">
    <source>
        <dbReference type="ARBA" id="ARBA00047878"/>
    </source>
</evidence>
<dbReference type="InterPro" id="IPR041694">
    <property type="entry name" value="ADH_N_2"/>
</dbReference>
<dbReference type="CDD" id="cd08294">
    <property type="entry name" value="leukotriene_B4_DH_like"/>
    <property type="match status" value="1"/>
</dbReference>
<evidence type="ECO:0000256" key="19">
    <source>
        <dbReference type="ARBA" id="ARBA00033119"/>
    </source>
</evidence>
<comment type="catalytic activity">
    <reaction evidence="26">
        <text>nonan-2-one + NADP(+) = (3E)-nonen-2-one + NADPH + H(+)</text>
        <dbReference type="Rhea" id="RHEA:50616"/>
        <dbReference type="ChEBI" id="CHEBI:15378"/>
        <dbReference type="ChEBI" id="CHEBI:57783"/>
        <dbReference type="ChEBI" id="CHEBI:58349"/>
        <dbReference type="ChEBI" id="CHEBI:77927"/>
        <dbReference type="ChEBI" id="CHEBI:133457"/>
    </reaction>
    <physiologicalReaction direction="right-to-left" evidence="26">
        <dbReference type="Rhea" id="RHEA:50618"/>
    </physiologicalReaction>
</comment>
<comment type="catalytic activity">
    <reaction evidence="23">
        <text>leukotriene B4 + NADP(+) = 12-oxo-leukotriene B4 + NADPH + H(+)</text>
        <dbReference type="Rhea" id="RHEA:50608"/>
        <dbReference type="ChEBI" id="CHEBI:15378"/>
        <dbReference type="ChEBI" id="CHEBI:57461"/>
        <dbReference type="ChEBI" id="CHEBI:57783"/>
        <dbReference type="ChEBI" id="CHEBI:58349"/>
        <dbReference type="ChEBI" id="CHEBI:133309"/>
    </reaction>
    <physiologicalReaction direction="left-to-right" evidence="23">
        <dbReference type="Rhea" id="RHEA:50609"/>
    </physiologicalReaction>
</comment>
<dbReference type="SMART" id="SM00829">
    <property type="entry name" value="PKS_ER"/>
    <property type="match status" value="1"/>
</dbReference>
<evidence type="ECO:0000256" key="25">
    <source>
        <dbReference type="ARBA" id="ARBA00047903"/>
    </source>
</evidence>
<keyword evidence="37" id="KW-1185">Reference proteome</keyword>
<dbReference type="InterPro" id="IPR013149">
    <property type="entry name" value="ADH-like_C"/>
</dbReference>
<evidence type="ECO:0000256" key="28">
    <source>
        <dbReference type="ARBA" id="ARBA00048387"/>
    </source>
</evidence>
<dbReference type="InterPro" id="IPR020843">
    <property type="entry name" value="ER"/>
</dbReference>
<evidence type="ECO:0000259" key="35">
    <source>
        <dbReference type="SMART" id="SM00829"/>
    </source>
</evidence>
<keyword evidence="9" id="KW-0597">Phosphoprotein</keyword>
<keyword evidence="14" id="KW-0443">Lipid metabolism</keyword>
<keyword evidence="8" id="KW-0644">Prostaglandin metabolism</keyword>
<evidence type="ECO:0000256" key="13">
    <source>
        <dbReference type="ARBA" id="ARBA00023002"/>
    </source>
</evidence>
<evidence type="ECO:0000256" key="5">
    <source>
        <dbReference type="ARBA" id="ARBA00012410"/>
    </source>
</evidence>
<dbReference type="GO" id="GO:0006693">
    <property type="term" value="P:prostaglandin metabolic process"/>
    <property type="evidence" value="ECO:0007669"/>
    <property type="project" value="UniProtKB-KW"/>
</dbReference>
<dbReference type="Pfam" id="PF00107">
    <property type="entry name" value="ADH_zinc_N"/>
    <property type="match status" value="1"/>
</dbReference>
<comment type="catalytic activity">
    <reaction evidence="31">
        <text>(5S,12S)-dihydroxy-(6E,10E,12E,14Z)-eicosatetraenoate + NADP(+) = 12-oxo-(5S)-hydroxy-(6E,8E,10E,14Z)-eicosatetraenoate + NADPH + H(+)</text>
        <dbReference type="Rhea" id="RHEA:51212"/>
        <dbReference type="ChEBI" id="CHEBI:15378"/>
        <dbReference type="ChEBI" id="CHEBI:57783"/>
        <dbReference type="ChEBI" id="CHEBI:58349"/>
        <dbReference type="ChEBI" id="CHEBI:133974"/>
        <dbReference type="ChEBI" id="CHEBI:133975"/>
    </reaction>
    <physiologicalReaction direction="left-to-right" evidence="31">
        <dbReference type="Rhea" id="RHEA:51213"/>
    </physiologicalReaction>
</comment>
<evidence type="ECO:0000256" key="17">
    <source>
        <dbReference type="ARBA" id="ARBA00032255"/>
    </source>
</evidence>
<dbReference type="EMBL" id="JAZGQO010000010">
    <property type="protein sequence ID" value="KAK6177216.1"/>
    <property type="molecule type" value="Genomic_DNA"/>
</dbReference>
<evidence type="ECO:0000256" key="6">
    <source>
        <dbReference type="ARBA" id="ARBA00020651"/>
    </source>
</evidence>
<evidence type="ECO:0000256" key="9">
    <source>
        <dbReference type="ARBA" id="ARBA00022553"/>
    </source>
</evidence>
<evidence type="ECO:0000256" key="27">
    <source>
        <dbReference type="ARBA" id="ARBA00048290"/>
    </source>
</evidence>
<dbReference type="GO" id="GO:0047522">
    <property type="term" value="F:15-oxoprostaglandin 13-reductase [NAD(P)+] activity"/>
    <property type="evidence" value="ECO:0007669"/>
    <property type="project" value="UniProtKB-EC"/>
</dbReference>
<keyword evidence="10" id="KW-0276">Fatty acid metabolism</keyword>
<comment type="catalytic activity">
    <reaction evidence="29">
        <text>20-hydroxy-leukotriene B4 + NADP(+) = 12-oxo-20-hydroxy-leukotriene B4 + NADPH + H(+)</text>
        <dbReference type="Rhea" id="RHEA:51208"/>
        <dbReference type="ChEBI" id="CHEBI:15378"/>
        <dbReference type="ChEBI" id="CHEBI:57460"/>
        <dbReference type="ChEBI" id="CHEBI:57783"/>
        <dbReference type="ChEBI" id="CHEBI:58349"/>
        <dbReference type="ChEBI" id="CHEBI:133346"/>
    </reaction>
    <physiologicalReaction direction="left-to-right" evidence="29">
        <dbReference type="Rhea" id="RHEA:51209"/>
    </physiologicalReaction>
</comment>
<evidence type="ECO:0000256" key="32">
    <source>
        <dbReference type="ARBA" id="ARBA00049070"/>
    </source>
</evidence>
<comment type="catalytic activity">
    <reaction evidence="34">
        <text>hexanal + NADP(+) = (E)-hex-2-enal + NADPH + H(+)</text>
        <dbReference type="Rhea" id="RHEA:50776"/>
        <dbReference type="ChEBI" id="CHEBI:15378"/>
        <dbReference type="ChEBI" id="CHEBI:28913"/>
        <dbReference type="ChEBI" id="CHEBI:57783"/>
        <dbReference type="ChEBI" id="CHEBI:58349"/>
        <dbReference type="ChEBI" id="CHEBI:88528"/>
    </reaction>
    <physiologicalReaction direction="right-to-left" evidence="34">
        <dbReference type="Rhea" id="RHEA:50778"/>
    </physiologicalReaction>
</comment>
<evidence type="ECO:0000256" key="4">
    <source>
        <dbReference type="ARBA" id="ARBA00011981"/>
    </source>
</evidence>
<evidence type="ECO:0000256" key="2">
    <source>
        <dbReference type="ARBA" id="ARBA00010460"/>
    </source>
</evidence>
<evidence type="ECO:0000256" key="33">
    <source>
        <dbReference type="ARBA" id="ARBA00049179"/>
    </source>
</evidence>
<evidence type="ECO:0000256" key="15">
    <source>
        <dbReference type="ARBA" id="ARBA00023278"/>
    </source>
</evidence>
<reference evidence="36 37" key="1">
    <citation type="submission" date="2024-01" db="EMBL/GenBank/DDBJ databases">
        <title>The genome of the rayed Mediterranean limpet Patella caerulea (Linnaeus, 1758).</title>
        <authorList>
            <person name="Anh-Thu Weber A."/>
            <person name="Halstead-Nussloch G."/>
        </authorList>
    </citation>
    <scope>NUCLEOTIDE SEQUENCE [LARGE SCALE GENOMIC DNA]</scope>
    <source>
        <strain evidence="36">AATW-2023a</strain>
        <tissue evidence="36">Whole specimen</tissue>
    </source>
</reference>
<evidence type="ECO:0000256" key="10">
    <source>
        <dbReference type="ARBA" id="ARBA00022832"/>
    </source>
</evidence>
<evidence type="ECO:0000256" key="29">
    <source>
        <dbReference type="ARBA" id="ARBA00048591"/>
    </source>
</evidence>
<dbReference type="SUPFAM" id="SSF51735">
    <property type="entry name" value="NAD(P)-binding Rossmann-fold domains"/>
    <property type="match status" value="1"/>
</dbReference>
<keyword evidence="15" id="KW-0379">Hydroxylation</keyword>
<dbReference type="InterPro" id="IPR036291">
    <property type="entry name" value="NAD(P)-bd_dom_sf"/>
</dbReference>
<evidence type="ECO:0000256" key="22">
    <source>
        <dbReference type="ARBA" id="ARBA00047742"/>
    </source>
</evidence>
<keyword evidence="7" id="KW-0963">Cytoplasm</keyword>
<dbReference type="InterPro" id="IPR011032">
    <property type="entry name" value="GroES-like_sf"/>
</dbReference>
<evidence type="ECO:0000256" key="34">
    <source>
        <dbReference type="ARBA" id="ARBA00049368"/>
    </source>
</evidence>
<dbReference type="FunFam" id="3.40.50.720:FF:000121">
    <property type="entry name" value="Prostaglandin reductase 2"/>
    <property type="match status" value="1"/>
</dbReference>
<comment type="subunit">
    <text evidence="3">Monomer or homodimer.</text>
</comment>
<dbReference type="Gene3D" id="3.90.180.10">
    <property type="entry name" value="Medium-chain alcohol dehydrogenases, catalytic domain"/>
    <property type="match status" value="1"/>
</dbReference>
<comment type="caution">
    <text evidence="36">The sequence shown here is derived from an EMBL/GenBank/DDBJ whole genome shotgun (WGS) entry which is preliminary data.</text>
</comment>
<dbReference type="SUPFAM" id="SSF50129">
    <property type="entry name" value="GroES-like"/>
    <property type="match status" value="2"/>
</dbReference>
<evidence type="ECO:0000256" key="26">
    <source>
        <dbReference type="ARBA" id="ARBA00048066"/>
    </source>
</evidence>
<comment type="catalytic activity">
    <reaction evidence="27">
        <text>13,14-dihydro-15-oxo-PGF2alpha + NADP(+) = 15-oxoprostaglandin F2alpha + NADPH + H(+)</text>
        <dbReference type="Rhea" id="RHEA:50588"/>
        <dbReference type="ChEBI" id="CHEBI:15378"/>
        <dbReference type="ChEBI" id="CHEBI:57783"/>
        <dbReference type="ChEBI" id="CHEBI:58349"/>
        <dbReference type="ChEBI" id="CHEBI:133374"/>
        <dbReference type="ChEBI" id="CHEBI:133409"/>
    </reaction>
    <physiologicalReaction direction="right-to-left" evidence="27">
        <dbReference type="Rhea" id="RHEA:50590"/>
    </physiologicalReaction>
</comment>
<keyword evidence="12" id="KW-0007">Acetylation</keyword>
<evidence type="ECO:0000256" key="8">
    <source>
        <dbReference type="ARBA" id="ARBA00022501"/>
    </source>
</evidence>
<comment type="catalytic activity">
    <reaction evidence="28">
        <text>4-hydroxynonanal + NADP(+) = (E)-4-hydroxynon-2-enal + NADPH + H(+)</text>
        <dbReference type="Rhea" id="RHEA:64736"/>
        <dbReference type="ChEBI" id="CHEBI:15378"/>
        <dbReference type="ChEBI" id="CHEBI:57783"/>
        <dbReference type="ChEBI" id="CHEBI:58349"/>
        <dbReference type="ChEBI" id="CHEBI:58968"/>
        <dbReference type="ChEBI" id="CHEBI:156112"/>
    </reaction>
    <physiologicalReaction direction="right-to-left" evidence="28">
        <dbReference type="Rhea" id="RHEA:64738"/>
    </physiologicalReaction>
</comment>
<dbReference type="InterPro" id="IPR045010">
    <property type="entry name" value="MDR_fam"/>
</dbReference>
<dbReference type="EC" id="1.3.1.48" evidence="4"/>
<keyword evidence="11" id="KW-0521">NADP</keyword>
<evidence type="ECO:0000256" key="1">
    <source>
        <dbReference type="ARBA" id="ARBA00004496"/>
    </source>
</evidence>
<evidence type="ECO:0000256" key="18">
    <source>
        <dbReference type="ARBA" id="ARBA00032297"/>
    </source>
</evidence>
<proteinExistence type="inferred from homology"/>
<dbReference type="PANTHER" id="PTHR43205:SF7">
    <property type="entry name" value="PROSTAGLANDIN REDUCTASE 1"/>
    <property type="match status" value="1"/>
</dbReference>
<dbReference type="InterPro" id="IPR014190">
    <property type="entry name" value="PTGR1"/>
</dbReference>
<feature type="domain" description="Enoyl reductase (ER)" evidence="35">
    <location>
        <begin position="15"/>
        <end position="326"/>
    </location>
</feature>
<gene>
    <name evidence="36" type="ORF">SNE40_015360</name>
</gene>
<dbReference type="GO" id="GO:0032440">
    <property type="term" value="F:2-alkenal reductase [NAD(P)H] activity"/>
    <property type="evidence" value="ECO:0007669"/>
    <property type="project" value="UniProtKB-EC"/>
</dbReference>
<comment type="catalytic activity">
    <reaction evidence="25">
        <text>dodecanal + NADP(+) = (2E)-dodecenal + NADPH + H(+)</text>
        <dbReference type="Rhea" id="RHEA:50784"/>
        <dbReference type="ChEBI" id="CHEBI:15378"/>
        <dbReference type="ChEBI" id="CHEBI:27836"/>
        <dbReference type="ChEBI" id="CHEBI:57783"/>
        <dbReference type="ChEBI" id="CHEBI:58349"/>
        <dbReference type="ChEBI" id="CHEBI:133741"/>
    </reaction>
    <physiologicalReaction direction="right-to-left" evidence="25">
        <dbReference type="Rhea" id="RHEA:50786"/>
    </physiologicalReaction>
</comment>
<evidence type="ECO:0000256" key="23">
    <source>
        <dbReference type="ARBA" id="ARBA00047871"/>
    </source>
</evidence>
<accession>A0AAN8JJV7</accession>
<evidence type="ECO:0000256" key="16">
    <source>
        <dbReference type="ARBA" id="ARBA00031851"/>
    </source>
</evidence>
<dbReference type="Pfam" id="PF16884">
    <property type="entry name" value="ADH_N_2"/>
    <property type="match status" value="1"/>
</dbReference>
<evidence type="ECO:0000313" key="36">
    <source>
        <dbReference type="EMBL" id="KAK6177216.1"/>
    </source>
</evidence>
<comment type="catalytic activity">
    <reaction evidence="32">
        <text>13,14-dihydro-15-oxo-prostaglandin E1 + NADP(+) = 15-oxoprostaglandin E1 + NADPH + H(+)</text>
        <dbReference type="Rhea" id="RHEA:50584"/>
        <dbReference type="ChEBI" id="CHEBI:15378"/>
        <dbReference type="ChEBI" id="CHEBI:57401"/>
        <dbReference type="ChEBI" id="CHEBI:57783"/>
        <dbReference type="ChEBI" id="CHEBI:58349"/>
        <dbReference type="ChEBI" id="CHEBI:133408"/>
    </reaction>
    <physiologicalReaction direction="right-to-left" evidence="32">
        <dbReference type="Rhea" id="RHEA:50586"/>
    </physiologicalReaction>
</comment>
<dbReference type="Gene3D" id="3.40.50.720">
    <property type="entry name" value="NAD(P)-binding Rossmann-like Domain"/>
    <property type="match status" value="1"/>
</dbReference>
<evidence type="ECO:0000256" key="20">
    <source>
        <dbReference type="ARBA" id="ARBA00047461"/>
    </source>
</evidence>
<organism evidence="36 37">
    <name type="scientific">Patella caerulea</name>
    <name type="common">Rayed Mediterranean limpet</name>
    <dbReference type="NCBI Taxonomy" id="87958"/>
    <lineage>
        <taxon>Eukaryota</taxon>
        <taxon>Metazoa</taxon>
        <taxon>Spiralia</taxon>
        <taxon>Lophotrochozoa</taxon>
        <taxon>Mollusca</taxon>
        <taxon>Gastropoda</taxon>
        <taxon>Patellogastropoda</taxon>
        <taxon>Patelloidea</taxon>
        <taxon>Patellidae</taxon>
        <taxon>Patella</taxon>
    </lineage>
</organism>
<comment type="catalytic activity">
    <reaction evidence="33">
        <text>an n-alkanal + NADP(+) = an alk-2-enal + NADPH + H(+)</text>
        <dbReference type="Rhea" id="RHEA:13737"/>
        <dbReference type="ChEBI" id="CHEBI:12834"/>
        <dbReference type="ChEBI" id="CHEBI:13757"/>
        <dbReference type="ChEBI" id="CHEBI:15378"/>
        <dbReference type="ChEBI" id="CHEBI:57783"/>
        <dbReference type="ChEBI" id="CHEBI:58349"/>
        <dbReference type="EC" id="1.3.1.74"/>
    </reaction>
    <physiologicalReaction direction="right-to-left" evidence="33">
        <dbReference type="Rhea" id="RHEA:13739"/>
    </physiologicalReaction>
</comment>
<comment type="catalytic activity">
    <reaction evidence="20">
        <text>octanal + NADP(+) = (2E)-octenal + NADPH + H(+)</text>
        <dbReference type="Rhea" id="RHEA:50780"/>
        <dbReference type="ChEBI" id="CHEBI:15378"/>
        <dbReference type="ChEBI" id="CHEBI:17935"/>
        <dbReference type="ChEBI" id="CHEBI:57783"/>
        <dbReference type="ChEBI" id="CHEBI:58349"/>
        <dbReference type="ChEBI" id="CHEBI:61748"/>
    </reaction>
    <physiologicalReaction direction="right-to-left" evidence="20">
        <dbReference type="Rhea" id="RHEA:50782"/>
    </physiologicalReaction>
</comment>
<comment type="subcellular location">
    <subcellularLocation>
        <location evidence="1">Cytoplasm</location>
    </subcellularLocation>
</comment>
<dbReference type="PANTHER" id="PTHR43205">
    <property type="entry name" value="PROSTAGLANDIN REDUCTASE"/>
    <property type="match status" value="1"/>
</dbReference>
<evidence type="ECO:0000256" key="21">
    <source>
        <dbReference type="ARBA" id="ARBA00047617"/>
    </source>
</evidence>
<comment type="catalytic activity">
    <reaction evidence="24">
        <text>13,14-dihydro-15-oxo-prostaglandin F1alpha + NADP(+) = 15-oxoprostaglandin F1alpha + NADPH + H(+)</text>
        <dbReference type="Rhea" id="RHEA:50592"/>
        <dbReference type="ChEBI" id="CHEBI:15378"/>
        <dbReference type="ChEBI" id="CHEBI:57783"/>
        <dbReference type="ChEBI" id="CHEBI:58349"/>
        <dbReference type="ChEBI" id="CHEBI:79072"/>
        <dbReference type="ChEBI" id="CHEBI:133411"/>
    </reaction>
    <physiologicalReaction direction="right-to-left" evidence="24">
        <dbReference type="Rhea" id="RHEA:50594"/>
    </physiologicalReaction>
</comment>
<evidence type="ECO:0000313" key="37">
    <source>
        <dbReference type="Proteomes" id="UP001347796"/>
    </source>
</evidence>